<gene>
    <name evidence="1" type="ORF">GCM10010978_01510</name>
</gene>
<dbReference type="Proteomes" id="UP000602050">
    <property type="component" value="Unassembled WGS sequence"/>
</dbReference>
<evidence type="ECO:0000313" key="2">
    <source>
        <dbReference type="Proteomes" id="UP000602050"/>
    </source>
</evidence>
<protein>
    <recommendedName>
        <fullName evidence="3">RNA polymerase subunit sigma-70</fullName>
    </recommendedName>
</protein>
<name>A0A8J2ZPY8_9BACI</name>
<keyword evidence="2" id="KW-1185">Reference proteome</keyword>
<dbReference type="EMBL" id="BMEV01000002">
    <property type="protein sequence ID" value="GGH68490.1"/>
    <property type="molecule type" value="Genomic_DNA"/>
</dbReference>
<evidence type="ECO:0008006" key="3">
    <source>
        <dbReference type="Google" id="ProtNLM"/>
    </source>
</evidence>
<evidence type="ECO:0000313" key="1">
    <source>
        <dbReference type="EMBL" id="GGH68490.1"/>
    </source>
</evidence>
<sequence length="57" mass="6799">MRMQDKHYHTANNKDIFGVNLHQFVEMQDQTNYMEIAEEFGISIGEVKKLKKKLQRS</sequence>
<comment type="caution">
    <text evidence="1">The sequence shown here is derived from an EMBL/GenBank/DDBJ whole genome shotgun (WGS) entry which is preliminary data.</text>
</comment>
<accession>A0A8J2ZPY8</accession>
<organism evidence="1 2">
    <name type="scientific">Compostibacillus humi</name>
    <dbReference type="NCBI Taxonomy" id="1245525"/>
    <lineage>
        <taxon>Bacteria</taxon>
        <taxon>Bacillati</taxon>
        <taxon>Bacillota</taxon>
        <taxon>Bacilli</taxon>
        <taxon>Bacillales</taxon>
        <taxon>Bacillaceae</taxon>
        <taxon>Compostibacillus</taxon>
    </lineage>
</organism>
<dbReference type="AlphaFoldDB" id="A0A8J2ZPY8"/>
<proteinExistence type="predicted"/>
<reference evidence="1" key="1">
    <citation type="journal article" date="2014" name="Int. J. Syst. Evol. Microbiol.">
        <title>Complete genome sequence of Corynebacterium casei LMG S-19264T (=DSM 44701T), isolated from a smear-ripened cheese.</title>
        <authorList>
            <consortium name="US DOE Joint Genome Institute (JGI-PGF)"/>
            <person name="Walter F."/>
            <person name="Albersmeier A."/>
            <person name="Kalinowski J."/>
            <person name="Ruckert C."/>
        </authorList>
    </citation>
    <scope>NUCLEOTIDE SEQUENCE</scope>
    <source>
        <strain evidence="1">CGMCC 1.12360</strain>
    </source>
</reference>
<dbReference type="RefSeq" id="WP_188390451.1">
    <property type="nucleotide sequence ID" value="NZ_BMEV01000002.1"/>
</dbReference>
<reference evidence="1" key="2">
    <citation type="submission" date="2020-09" db="EMBL/GenBank/DDBJ databases">
        <authorList>
            <person name="Sun Q."/>
            <person name="Zhou Y."/>
        </authorList>
    </citation>
    <scope>NUCLEOTIDE SEQUENCE</scope>
    <source>
        <strain evidence="1">CGMCC 1.12360</strain>
    </source>
</reference>